<reference evidence="7 8" key="1">
    <citation type="submission" date="2017-11" db="EMBL/GenBank/DDBJ databases">
        <title>Revised Sequence and Annotation of the Rhodobaca barguzinensis strain alga05 Genome.</title>
        <authorList>
            <person name="Kopejtka K."/>
            <person name="Tomasch J.M."/>
            <person name="Bunk B."/>
            <person name="Koblizek M."/>
        </authorList>
    </citation>
    <scope>NUCLEOTIDE SEQUENCE [LARGE SCALE GENOMIC DNA]</scope>
    <source>
        <strain evidence="8">alga05</strain>
    </source>
</reference>
<dbReference type="KEGG" id="rbg:BG454_07190"/>
<name>A0A2K8K864_9RHOB</name>
<evidence type="ECO:0000313" key="8">
    <source>
        <dbReference type="Proteomes" id="UP000228948"/>
    </source>
</evidence>
<dbReference type="InterPro" id="IPR004089">
    <property type="entry name" value="MCPsignal_dom"/>
</dbReference>
<dbReference type="GO" id="GO:0006935">
    <property type="term" value="P:chemotaxis"/>
    <property type="evidence" value="ECO:0007669"/>
    <property type="project" value="UniProtKB-KW"/>
</dbReference>
<dbReference type="Gene3D" id="1.10.287.950">
    <property type="entry name" value="Methyl-accepting chemotaxis protein"/>
    <property type="match status" value="1"/>
</dbReference>
<dbReference type="Proteomes" id="UP000228948">
    <property type="component" value="Chromosome"/>
</dbReference>
<proteinExistence type="inferred from homology"/>
<feature type="transmembrane region" description="Helical" evidence="4">
    <location>
        <begin position="69"/>
        <end position="88"/>
    </location>
</feature>
<keyword evidence="1" id="KW-0145">Chemotaxis</keyword>
<dbReference type="STRING" id="441209.GCA_001870665_01216"/>
<evidence type="ECO:0000256" key="4">
    <source>
        <dbReference type="SAM" id="Phobius"/>
    </source>
</evidence>
<feature type="domain" description="Methyl-accepting transducer" evidence="5">
    <location>
        <begin position="300"/>
        <end position="529"/>
    </location>
</feature>
<dbReference type="GO" id="GO:0016020">
    <property type="term" value="C:membrane"/>
    <property type="evidence" value="ECO:0007669"/>
    <property type="project" value="InterPro"/>
</dbReference>
<gene>
    <name evidence="7" type="ORF">BG454_07190</name>
</gene>
<dbReference type="GO" id="GO:0004888">
    <property type="term" value="F:transmembrane signaling receptor activity"/>
    <property type="evidence" value="ECO:0007669"/>
    <property type="project" value="InterPro"/>
</dbReference>
<keyword evidence="3" id="KW-0807">Transducer</keyword>
<feature type="transmembrane region" description="Helical" evidence="4">
    <location>
        <begin position="126"/>
        <end position="154"/>
    </location>
</feature>
<keyword evidence="4" id="KW-0812">Transmembrane</keyword>
<dbReference type="PROSITE" id="PS50111">
    <property type="entry name" value="CHEMOTAXIS_TRANSDUC_2"/>
    <property type="match status" value="1"/>
</dbReference>
<keyword evidence="8" id="KW-1185">Reference proteome</keyword>
<evidence type="ECO:0000256" key="2">
    <source>
        <dbReference type="ARBA" id="ARBA00029447"/>
    </source>
</evidence>
<dbReference type="EMBL" id="CP024899">
    <property type="protein sequence ID" value="ATX65634.1"/>
    <property type="molecule type" value="Genomic_DNA"/>
</dbReference>
<dbReference type="AlphaFoldDB" id="A0A2K8K864"/>
<organism evidence="7 8">
    <name type="scientific">Roseinatronobacter bogoriensis subsp. barguzinensis</name>
    <dbReference type="NCBI Taxonomy" id="441209"/>
    <lineage>
        <taxon>Bacteria</taxon>
        <taxon>Pseudomonadati</taxon>
        <taxon>Pseudomonadota</taxon>
        <taxon>Alphaproteobacteria</taxon>
        <taxon>Rhodobacterales</taxon>
        <taxon>Paracoccaceae</taxon>
        <taxon>Roseinatronobacter</taxon>
    </lineage>
</organism>
<dbReference type="InterPro" id="IPR004090">
    <property type="entry name" value="Chemotax_Me-accpt_rcpt"/>
</dbReference>
<evidence type="ECO:0000256" key="1">
    <source>
        <dbReference type="ARBA" id="ARBA00022500"/>
    </source>
</evidence>
<dbReference type="PANTHER" id="PTHR43531">
    <property type="entry name" value="PROTEIN ICFG"/>
    <property type="match status" value="1"/>
</dbReference>
<dbReference type="InterPro" id="IPR003660">
    <property type="entry name" value="HAMP_dom"/>
</dbReference>
<evidence type="ECO:0000259" key="6">
    <source>
        <dbReference type="PROSITE" id="PS50885"/>
    </source>
</evidence>
<dbReference type="InterPro" id="IPR051310">
    <property type="entry name" value="MCP_chemotaxis"/>
</dbReference>
<comment type="similarity">
    <text evidence="2">Belongs to the methyl-accepting chemotaxis (MCP) protein family.</text>
</comment>
<accession>A0A2K8K864</accession>
<dbReference type="PRINTS" id="PR00260">
    <property type="entry name" value="CHEMTRNSDUCR"/>
</dbReference>
<dbReference type="PANTHER" id="PTHR43531:SF11">
    <property type="entry name" value="METHYL-ACCEPTING CHEMOTAXIS PROTEIN 3"/>
    <property type="match status" value="1"/>
</dbReference>
<feature type="transmembrane region" description="Helical" evidence="4">
    <location>
        <begin position="41"/>
        <end position="62"/>
    </location>
</feature>
<dbReference type="GO" id="GO:0007165">
    <property type="term" value="P:signal transduction"/>
    <property type="evidence" value="ECO:0007669"/>
    <property type="project" value="UniProtKB-KW"/>
</dbReference>
<dbReference type="SMART" id="SM00283">
    <property type="entry name" value="MA"/>
    <property type="match status" value="1"/>
</dbReference>
<sequence length="575" mass="62088">MESRPRPQDCGQCTADLRASKGIKLMNDAPPLALLKLRRSGTFWVMILLWGMAIQALAINVLTGQNEWTVLLAIAALAAINMLDYLNAPGSERNQLTSAAALAIAVALIVYRFEGHPWQPDMHMQFFAALAVLAVYCNWHAIVTFTAIVAVHHLSLTFLMPGAVFLGEADLGRAVLHAVILLVEAAALISIGIMLVRALRQAATDKETAESALKEAEIQRQQRFAQHEADTHDRTLRMNEQQRVVTEIEAGLIRLARGDLSKPIDSPAHAPFPAEYDVLRSAFNNTLHQLDDLIERVDGISGIVRGDASEIKRATQDVHDSANAQAVTMSDNARVLESVIGTMTTSLETAREAEIESRENQSLAEMGGDVVQQAITAMDAIEKSASQITRIIGVIEEIAFQTNLLALNAGVEAARAGDAGKGFAVVATEVRGLADRATVSAREIRALISESETQVKSGSDLVGKTGESLSQIVKRAQRIRELIDRIVISSQNQNNDLMQARANLERSEKLTSKTQSAVGHTLTLVQGITDKADDLVTTLAVFKTPVHPVDPGFLASDRSTDSSDIQTYAATGGMG</sequence>
<evidence type="ECO:0000256" key="3">
    <source>
        <dbReference type="PROSITE-ProRule" id="PRU00284"/>
    </source>
</evidence>
<dbReference type="SMART" id="SM00304">
    <property type="entry name" value="HAMP"/>
    <property type="match status" value="1"/>
</dbReference>
<keyword evidence="4" id="KW-0472">Membrane</keyword>
<keyword evidence="4" id="KW-1133">Transmembrane helix</keyword>
<feature type="transmembrane region" description="Helical" evidence="4">
    <location>
        <begin position="174"/>
        <end position="196"/>
    </location>
</feature>
<evidence type="ECO:0000313" key="7">
    <source>
        <dbReference type="EMBL" id="ATX65634.1"/>
    </source>
</evidence>
<dbReference type="PROSITE" id="PS50885">
    <property type="entry name" value="HAMP"/>
    <property type="match status" value="1"/>
</dbReference>
<dbReference type="Pfam" id="PF00015">
    <property type="entry name" value="MCPsignal"/>
    <property type="match status" value="1"/>
</dbReference>
<protein>
    <submittedName>
        <fullName evidence="7">Methyl-accepting chemotaxis protein</fullName>
    </submittedName>
</protein>
<feature type="domain" description="HAMP" evidence="6">
    <location>
        <begin position="239"/>
        <end position="295"/>
    </location>
</feature>
<feature type="transmembrane region" description="Helical" evidence="4">
    <location>
        <begin position="94"/>
        <end position="114"/>
    </location>
</feature>
<evidence type="ECO:0000259" key="5">
    <source>
        <dbReference type="PROSITE" id="PS50111"/>
    </source>
</evidence>
<dbReference type="SUPFAM" id="SSF58104">
    <property type="entry name" value="Methyl-accepting chemotaxis protein (MCP) signaling domain"/>
    <property type="match status" value="1"/>
</dbReference>